<accession>A0AAX6ND89</accession>
<gene>
    <name evidence="3" type="ORF">O0Q50_21505</name>
</gene>
<sequence length="132" mass="13721">MKKLSQLFVTFAVAFSAVFSVATVADTTPATATHVVKASSIFDGKSVNEGAANGKDAKGVLDAIYKAANIFAGFVLGVSIIMIIVGGLRYVLSNGDQRQAEQGKMILIYSGIGIVIALSAFVIARIFAGLSF</sequence>
<dbReference type="InterPro" id="IPR043993">
    <property type="entry name" value="T4SS_pilin"/>
</dbReference>
<dbReference type="AlphaFoldDB" id="A0AAX6ND89"/>
<evidence type="ECO:0000313" key="3">
    <source>
        <dbReference type="EMBL" id="MDU9693757.1"/>
    </source>
</evidence>
<organism evidence="3 4">
    <name type="scientific">Priestia aryabhattai</name>
    <name type="common">Bacillus aryabhattai</name>
    <dbReference type="NCBI Taxonomy" id="412384"/>
    <lineage>
        <taxon>Bacteria</taxon>
        <taxon>Bacillati</taxon>
        <taxon>Bacillota</taxon>
        <taxon>Bacilli</taxon>
        <taxon>Bacillales</taxon>
        <taxon>Bacillaceae</taxon>
        <taxon>Priestia</taxon>
    </lineage>
</organism>
<proteinExistence type="predicted"/>
<evidence type="ECO:0000313" key="4">
    <source>
        <dbReference type="Proteomes" id="UP001269400"/>
    </source>
</evidence>
<keyword evidence="1" id="KW-0472">Membrane</keyword>
<dbReference type="Proteomes" id="UP001269400">
    <property type="component" value="Unassembled WGS sequence"/>
</dbReference>
<feature type="signal peptide" evidence="2">
    <location>
        <begin position="1"/>
        <end position="25"/>
    </location>
</feature>
<feature type="transmembrane region" description="Helical" evidence="1">
    <location>
        <begin position="63"/>
        <end position="85"/>
    </location>
</feature>
<keyword evidence="2" id="KW-0732">Signal</keyword>
<protein>
    <submittedName>
        <fullName evidence="3">Pilin</fullName>
    </submittedName>
</protein>
<name>A0AAX6ND89_PRIAR</name>
<evidence type="ECO:0000256" key="1">
    <source>
        <dbReference type="SAM" id="Phobius"/>
    </source>
</evidence>
<dbReference type="EMBL" id="JAPTGD010000002">
    <property type="protein sequence ID" value="MDU9693757.1"/>
    <property type="molecule type" value="Genomic_DNA"/>
</dbReference>
<reference evidence="3" key="1">
    <citation type="journal article" date="2022" name="J Environ Chem Eng">
        <title>Biodegradation of petroleum oil using a constructed nonpathogenic and heavy metal-tolerant bacterial consortium isolated from marine sponges.</title>
        <authorList>
            <person name="Dechsakulwatana C."/>
            <person name="Rungsihiranrut A."/>
            <person name="Muangchinda C."/>
            <person name="Ningthoujam R."/>
            <person name="Klankeo P."/>
            <person name="Pinyakong O."/>
        </authorList>
    </citation>
    <scope>NUCLEOTIDE SEQUENCE</scope>
    <source>
        <strain evidence="3">TL01-2</strain>
    </source>
</reference>
<dbReference type="Pfam" id="PF18895">
    <property type="entry name" value="T4SS_pilin"/>
    <property type="match status" value="1"/>
</dbReference>
<reference evidence="3" key="2">
    <citation type="submission" date="2022-12" db="EMBL/GenBank/DDBJ databases">
        <authorList>
            <person name="Dechsakulwatana C."/>
            <person name="Rungsihiranrut A."/>
            <person name="Muangchinda C."/>
            <person name="Ningthoujam R."/>
            <person name="Klankeo P."/>
            <person name="Pinyakong O."/>
        </authorList>
    </citation>
    <scope>NUCLEOTIDE SEQUENCE</scope>
    <source>
        <strain evidence="3">TL01-2</strain>
    </source>
</reference>
<evidence type="ECO:0000256" key="2">
    <source>
        <dbReference type="SAM" id="SignalP"/>
    </source>
</evidence>
<feature type="chain" id="PRO_5043780452" evidence="2">
    <location>
        <begin position="26"/>
        <end position="132"/>
    </location>
</feature>
<comment type="caution">
    <text evidence="3">The sequence shown here is derived from an EMBL/GenBank/DDBJ whole genome shotgun (WGS) entry which is preliminary data.</text>
</comment>
<feature type="transmembrane region" description="Helical" evidence="1">
    <location>
        <begin position="106"/>
        <end position="128"/>
    </location>
</feature>
<dbReference type="RefSeq" id="WP_316910976.1">
    <property type="nucleotide sequence ID" value="NZ_JAPTGD010000002.1"/>
</dbReference>
<keyword evidence="1" id="KW-0812">Transmembrane</keyword>
<keyword evidence="1" id="KW-1133">Transmembrane helix</keyword>